<evidence type="ECO:0000313" key="5">
    <source>
        <dbReference type="Proteomes" id="UP000471633"/>
    </source>
</evidence>
<dbReference type="SMART" id="SM00389">
    <property type="entry name" value="HOX"/>
    <property type="match status" value="1"/>
</dbReference>
<reference evidence="4" key="1">
    <citation type="journal article" date="2012" name="Nat. Genet.">
        <title>Whole-genome sequence of Schistosoma haematobium.</title>
        <authorList>
            <person name="Young N.D."/>
            <person name="Jex A.R."/>
            <person name="Li B."/>
            <person name="Liu S."/>
            <person name="Yang L."/>
            <person name="Xiong Z."/>
            <person name="Li Y."/>
            <person name="Cantacessi C."/>
            <person name="Hall R.S."/>
            <person name="Xu X."/>
            <person name="Chen F."/>
            <person name="Wu X."/>
            <person name="Zerlotini A."/>
            <person name="Oliveira G."/>
            <person name="Hofmann A."/>
            <person name="Zhang G."/>
            <person name="Fang X."/>
            <person name="Kang Y."/>
            <person name="Campbell B.E."/>
            <person name="Loukas A."/>
            <person name="Ranganathan S."/>
            <person name="Rollinson D."/>
            <person name="Rinaldi G."/>
            <person name="Brindley P.J."/>
            <person name="Yang H."/>
            <person name="Wang J."/>
            <person name="Wang J."/>
            <person name="Gasser R.B."/>
        </authorList>
    </citation>
    <scope>NUCLEOTIDE SEQUENCE</scope>
</reference>
<dbReference type="InterPro" id="IPR031701">
    <property type="entry name" value="SIX1_SD"/>
</dbReference>
<dbReference type="Pfam" id="PF16878">
    <property type="entry name" value="SIX1_SD"/>
    <property type="match status" value="1"/>
</dbReference>
<dbReference type="Gene3D" id="1.10.10.60">
    <property type="entry name" value="Homeodomain-like"/>
    <property type="match status" value="1"/>
</dbReference>
<name>A0A6A5D3U6_SCHHA</name>
<organism evidence="4 5">
    <name type="scientific">Schistosoma haematobium</name>
    <name type="common">Blood fluke</name>
    <dbReference type="NCBI Taxonomy" id="6185"/>
    <lineage>
        <taxon>Eukaryota</taxon>
        <taxon>Metazoa</taxon>
        <taxon>Spiralia</taxon>
        <taxon>Lophotrochozoa</taxon>
        <taxon>Platyhelminthes</taxon>
        <taxon>Trematoda</taxon>
        <taxon>Digenea</taxon>
        <taxon>Strigeidida</taxon>
        <taxon>Schistosomatoidea</taxon>
        <taxon>Schistosomatidae</taxon>
        <taxon>Schistosoma</taxon>
    </lineage>
</organism>
<evidence type="ECO:0000256" key="2">
    <source>
        <dbReference type="RuleBase" id="RU000682"/>
    </source>
</evidence>
<dbReference type="PANTHER" id="PTHR10390">
    <property type="entry name" value="HOMEOBOX PROTEIN SIX"/>
    <property type="match status" value="1"/>
</dbReference>
<evidence type="ECO:0000313" key="4">
    <source>
        <dbReference type="EMBL" id="KAH9584714.1"/>
    </source>
</evidence>
<dbReference type="GO" id="GO:0005667">
    <property type="term" value="C:transcription regulator complex"/>
    <property type="evidence" value="ECO:0007669"/>
    <property type="project" value="TreeGrafter"/>
</dbReference>
<dbReference type="AlphaFoldDB" id="A0A6A5D3U6"/>
<dbReference type="InterPro" id="IPR009057">
    <property type="entry name" value="Homeodomain-like_sf"/>
</dbReference>
<feature type="compositionally biased region" description="Polar residues" evidence="3">
    <location>
        <begin position="310"/>
        <end position="324"/>
    </location>
</feature>
<dbReference type="PANTHER" id="PTHR10390:SF44">
    <property type="entry name" value="SIX HOMEOBOX 4"/>
    <property type="match status" value="1"/>
</dbReference>
<dbReference type="InterPro" id="IPR001356">
    <property type="entry name" value="HD"/>
</dbReference>
<dbReference type="SUPFAM" id="SSF46689">
    <property type="entry name" value="Homeodomain-like"/>
    <property type="match status" value="1"/>
</dbReference>
<dbReference type="GO" id="GO:0005634">
    <property type="term" value="C:nucleus"/>
    <property type="evidence" value="ECO:0007669"/>
    <property type="project" value="UniProtKB-SubCell"/>
</dbReference>
<dbReference type="KEGG" id="shx:MS3_00006215"/>
<dbReference type="Proteomes" id="UP000471633">
    <property type="component" value="Unassembled WGS sequence"/>
</dbReference>
<reference evidence="4" key="2">
    <citation type="journal article" date="2019" name="Gigascience">
        <title>High-quality Schistosoma haematobium genome achieved by single-molecule and long-range sequencing.</title>
        <authorList>
            <person name="Stroehlein A.J."/>
            <person name="Korhonen P.K."/>
            <person name="Chong T.M."/>
            <person name="Lim Y.L."/>
            <person name="Chan K.G."/>
            <person name="Webster B."/>
            <person name="Rollinson D."/>
            <person name="Brindley P.J."/>
            <person name="Gasser R.B."/>
            <person name="Young N.D."/>
        </authorList>
    </citation>
    <scope>NUCLEOTIDE SEQUENCE</scope>
</reference>
<accession>A0A6A5D3U6</accession>
<sequence>MLVDSCFELQIFLSCKYAALALPIHAFTSASDPLCSSMTLPRYVKVGCICEVLIRSNQIITLRHLLNRIPKIWLIPEEHFTFYYYQQLNKQSNSLTIDNLFESREIIIKALAIVSYEDQNYKLVYQLLQCNHFNERHQAILQQLWYKTHYAEVQNSRDRPLTAVDKYRIRKKYPLPKTIWDGVQTVYCFKQNVRHILIQYYQKNKYPNSREKYEISIKTGLTFTQVSNWFKNHRQRDKSLESTDLYFQHENKTLLNNNNYNCNWSWQSIKSNININNSIKQHEQSIKNELSIETYRKCYNYQSPFQPFTNQQKLSDNNGINKNLSSSSSSSSENLKDSKCHRTTISYPIFSHQYVSSKHSNEIWFTQWATDHSNVEQDKHNYEVNYYTTSFDYNQNNSYYTL</sequence>
<comment type="caution">
    <text evidence="4">The sequence shown here is derived from an EMBL/GenBank/DDBJ whole genome shotgun (WGS) entry which is preliminary data.</text>
</comment>
<keyword evidence="5" id="KW-1185">Reference proteome</keyword>
<evidence type="ECO:0000256" key="3">
    <source>
        <dbReference type="SAM" id="MobiDB-lite"/>
    </source>
</evidence>
<protein>
    <submittedName>
        <fullName evidence="4">Uncharacterized protein</fullName>
    </submittedName>
</protein>
<feature type="DNA-binding region" description="Homeobox" evidence="1">
    <location>
        <begin position="199"/>
        <end position="241"/>
    </location>
</feature>
<dbReference type="InterPro" id="IPR017970">
    <property type="entry name" value="Homeobox_CS"/>
</dbReference>
<dbReference type="CDD" id="cd00086">
    <property type="entry name" value="homeodomain"/>
    <property type="match status" value="1"/>
</dbReference>
<keyword evidence="1 2" id="KW-0539">Nucleus</keyword>
<reference evidence="4" key="4">
    <citation type="journal article" date="2022" name="PLoS Pathog.">
        <title>Chromosome-level genome of Schistosoma haematobium underpins genome-wide explorations of molecular variation.</title>
        <authorList>
            <person name="Stroehlein A.J."/>
            <person name="Korhonen P.K."/>
            <person name="Lee V.V."/>
            <person name="Ralph S.A."/>
            <person name="Mentink-Kane M."/>
            <person name="You H."/>
            <person name="McManus D.P."/>
            <person name="Tchuente L.T."/>
            <person name="Stothard J.R."/>
            <person name="Kaur P."/>
            <person name="Dudchenko O."/>
            <person name="Aiden E.L."/>
            <person name="Yang B."/>
            <person name="Yang H."/>
            <person name="Emery A.M."/>
            <person name="Webster B.L."/>
            <person name="Brindley P.J."/>
            <person name="Rollinson D."/>
            <person name="Chang B.C.H."/>
            <person name="Gasser R.B."/>
            <person name="Young N.D."/>
        </authorList>
    </citation>
    <scope>NUCLEOTIDE SEQUENCE</scope>
</reference>
<dbReference type="PROSITE" id="PS00027">
    <property type="entry name" value="HOMEOBOX_1"/>
    <property type="match status" value="1"/>
</dbReference>
<dbReference type="GO" id="GO:0000981">
    <property type="term" value="F:DNA-binding transcription factor activity, RNA polymerase II-specific"/>
    <property type="evidence" value="ECO:0007669"/>
    <property type="project" value="InterPro"/>
</dbReference>
<keyword evidence="1 2" id="KW-0371">Homeobox</keyword>
<gene>
    <name evidence="4" type="ORF">MS3_00006215</name>
</gene>
<dbReference type="CTD" id="24588012"/>
<dbReference type="EMBL" id="AMPZ03000004">
    <property type="protein sequence ID" value="KAH9584714.1"/>
    <property type="molecule type" value="Genomic_DNA"/>
</dbReference>
<keyword evidence="1 2" id="KW-0238">DNA-binding</keyword>
<dbReference type="GO" id="GO:0000978">
    <property type="term" value="F:RNA polymerase II cis-regulatory region sequence-specific DNA binding"/>
    <property type="evidence" value="ECO:0007669"/>
    <property type="project" value="TreeGrafter"/>
</dbReference>
<proteinExistence type="predicted"/>
<reference evidence="4" key="3">
    <citation type="submission" date="2021-06" db="EMBL/GenBank/DDBJ databases">
        <title>Chromosome-level genome assembly for S. haematobium.</title>
        <authorList>
            <person name="Stroehlein A.J."/>
        </authorList>
    </citation>
    <scope>NUCLEOTIDE SEQUENCE</scope>
</reference>
<feature type="region of interest" description="Disordered" evidence="3">
    <location>
        <begin position="310"/>
        <end position="336"/>
    </location>
</feature>
<evidence type="ECO:0000256" key="1">
    <source>
        <dbReference type="PROSITE-ProRule" id="PRU00108"/>
    </source>
</evidence>
<dbReference type="Pfam" id="PF00046">
    <property type="entry name" value="Homeodomain"/>
    <property type="match status" value="1"/>
</dbReference>
<comment type="subcellular location">
    <subcellularLocation>
        <location evidence="1 2">Nucleus</location>
    </subcellularLocation>
</comment>
<dbReference type="PROSITE" id="PS50071">
    <property type="entry name" value="HOMEOBOX_2"/>
    <property type="match status" value="1"/>
</dbReference>
<dbReference type="GeneID" id="24588012"/>
<dbReference type="RefSeq" id="XP_035585892.1">
    <property type="nucleotide sequence ID" value="XM_035732727.1"/>
</dbReference>